<keyword evidence="1" id="KW-0472">Membrane</keyword>
<dbReference type="AlphaFoldDB" id="A0AAW3JME6"/>
<name>A0AAW3JME6_9FIRM</name>
<feature type="transmembrane region" description="Helical" evidence="1">
    <location>
        <begin position="66"/>
        <end position="84"/>
    </location>
</feature>
<sequence>MLNYIKLNFKLMTKKKTFIVAFAVMLAIAIAFPFVTYIRYMKNFEFNMPAANSVFMANTFMQCWDYLVVIFPFLVVFPYAMSFYDENKLGVKFYIQTRGDRKKYYFSQIIVCFFGMFIIIAVSYSLNIILNSILFPKDGNDYLSTISRYSINYVPNILDDNLAMNVLSKGMSFKYLYINYPQIYNLIITLIAATVGGVMSVAAYVFSLFVRQGKVFILLFSFIVFEIFSTIDTVLVSMASKGKCYLMTSILNYMSTCTHSQAGKNYIYILLVMLSFVIAEILVVKRKIKEDEL</sequence>
<feature type="transmembrane region" description="Helical" evidence="1">
    <location>
        <begin position="105"/>
        <end position="126"/>
    </location>
</feature>
<evidence type="ECO:0000313" key="2">
    <source>
        <dbReference type="EMBL" id="KQC84106.1"/>
    </source>
</evidence>
<feature type="transmembrane region" description="Helical" evidence="1">
    <location>
        <begin position="266"/>
        <end position="284"/>
    </location>
</feature>
<feature type="transmembrane region" description="Helical" evidence="1">
    <location>
        <begin position="20"/>
        <end position="40"/>
    </location>
</feature>
<feature type="transmembrane region" description="Helical" evidence="1">
    <location>
        <begin position="216"/>
        <end position="239"/>
    </location>
</feature>
<keyword evidence="1" id="KW-1133">Transmembrane helix</keyword>
<organism evidence="2 3">
    <name type="scientific">Butyribacter intestini</name>
    <dbReference type="NCBI Taxonomy" id="1703332"/>
    <lineage>
        <taxon>Bacteria</taxon>
        <taxon>Bacillati</taxon>
        <taxon>Bacillota</taxon>
        <taxon>Clostridia</taxon>
        <taxon>Lachnospirales</taxon>
        <taxon>Lachnospiraceae</taxon>
        <taxon>Butyribacter</taxon>
    </lineage>
</organism>
<dbReference type="EMBL" id="LLKB01000007">
    <property type="protein sequence ID" value="KQC84106.1"/>
    <property type="molecule type" value="Genomic_DNA"/>
</dbReference>
<dbReference type="RefSeq" id="WP_055946320.1">
    <property type="nucleotide sequence ID" value="NZ_LLKB01000007.1"/>
</dbReference>
<evidence type="ECO:0008006" key="4">
    <source>
        <dbReference type="Google" id="ProtNLM"/>
    </source>
</evidence>
<dbReference type="Proteomes" id="UP000050833">
    <property type="component" value="Unassembled WGS sequence"/>
</dbReference>
<keyword evidence="3" id="KW-1185">Reference proteome</keyword>
<evidence type="ECO:0000256" key="1">
    <source>
        <dbReference type="SAM" id="Phobius"/>
    </source>
</evidence>
<reference evidence="2 3" key="1">
    <citation type="submission" date="2015-10" db="EMBL/GenBank/DDBJ databases">
        <title>Butyribacter intestini gen. nov., sp. nov., a butyric acid-producing bacterium of the family Lachnospiraceae isolated from the human faeces.</title>
        <authorList>
            <person name="Zou Y."/>
            <person name="Xue W."/>
            <person name="Luo G."/>
            <person name="Lv M."/>
        </authorList>
    </citation>
    <scope>NUCLEOTIDE SEQUENCE [LARGE SCALE GENOMIC DNA]</scope>
    <source>
        <strain evidence="2 3">TF01-11</strain>
    </source>
</reference>
<comment type="caution">
    <text evidence="2">The sequence shown here is derived from an EMBL/GenBank/DDBJ whole genome shotgun (WGS) entry which is preliminary data.</text>
</comment>
<evidence type="ECO:0000313" key="3">
    <source>
        <dbReference type="Proteomes" id="UP000050833"/>
    </source>
</evidence>
<accession>A0AAW3JME6</accession>
<gene>
    <name evidence="2" type="ORF">APZ18_14405</name>
</gene>
<feature type="transmembrane region" description="Helical" evidence="1">
    <location>
        <begin position="183"/>
        <end position="209"/>
    </location>
</feature>
<proteinExistence type="predicted"/>
<keyword evidence="1" id="KW-0812">Transmembrane</keyword>
<protein>
    <recommendedName>
        <fullName evidence="4">ABC-2 family transporter protein</fullName>
    </recommendedName>
</protein>